<feature type="chain" id="PRO_5030937526" evidence="4">
    <location>
        <begin position="22"/>
        <end position="583"/>
    </location>
</feature>
<dbReference type="SUPFAM" id="SSF51445">
    <property type="entry name" value="(Trans)glycosidases"/>
    <property type="match status" value="1"/>
</dbReference>
<dbReference type="Gene3D" id="2.60.120.260">
    <property type="entry name" value="Galactose-binding domain-like"/>
    <property type="match status" value="1"/>
</dbReference>
<evidence type="ECO:0000256" key="3">
    <source>
        <dbReference type="RuleBase" id="RU361153"/>
    </source>
</evidence>
<keyword evidence="7" id="KW-1185">Reference proteome</keyword>
<evidence type="ECO:0000256" key="2">
    <source>
        <dbReference type="ARBA" id="ARBA00023295"/>
    </source>
</evidence>
<gene>
    <name evidence="6" type="ORF">HGP28_06345</name>
</gene>
<reference evidence="6 7" key="1">
    <citation type="submission" date="2020-04" db="EMBL/GenBank/DDBJ databases">
        <title>Vibrio sp. SM6, a novel species isolated from seawater.</title>
        <authorList>
            <person name="Wang X."/>
        </authorList>
    </citation>
    <scope>NUCLEOTIDE SEQUENCE [LARGE SCALE GENOMIC DNA]</scope>
    <source>
        <strain evidence="6 7">SM6</strain>
    </source>
</reference>
<comment type="caution">
    <text evidence="6">The sequence shown here is derived from an EMBL/GenBank/DDBJ whole genome shotgun (WGS) entry which is preliminary data.</text>
</comment>
<keyword evidence="1 3" id="KW-0378">Hydrolase</keyword>
<evidence type="ECO:0000313" key="7">
    <source>
        <dbReference type="Proteomes" id="UP000535589"/>
    </source>
</evidence>
<sequence length="583" mass="63676">MKKFKLSLLAAATTLVLGCDAGYYNETPTPEKGPGENNPNPDLELGTGKALNFIIGADGAIHFAEAPNDGEERFYINGTNVAWLNFANDFGKGFDYTKAEAMMNGVAAAGGNTLRWWIHTNGTTTPMWDGSTVAAADKQEKAIDEIATALDLAEKKNLKVIFSLWSFDMLAKTTETGVADVIDNNFALLTDNAVRQTYIDNFLTPLVNKIKDKPALLALEVFNEPENMTEPWFREREALASSEYPVTVADIYATTAELTAAIHMAASDMLVTTGPKSLGQFVNESGSGNNAYSDSNMEAALPSDYTDKALAHLDFYAPHYYDDMGKEGAWSPFYHDVSYWELDKPVVLGEFYADATADKPADYDYFDDPLKGSQVCYRLVKANYAGGMSWQFAGNSGKYQQSAIDCMKAANEALGNSDVEDPTDPEGEGIGFEDGNIEGFKAFLDSTEGTILPLEVSNDDARSGEKSAIIKATSVEGEKKILLQLPFDEETVLNEVKMYVKFSPEAKAAGVTGGKIYAKDSDWKFIPGDWESIDTEDENGWVEFTWISDSPLIGLKDLAFEAYGANNGLSFSGNILFDDIIIK</sequence>
<accession>A0A7X8YGG3</accession>
<evidence type="ECO:0000313" key="6">
    <source>
        <dbReference type="EMBL" id="NLS12520.1"/>
    </source>
</evidence>
<dbReference type="GO" id="GO:0000272">
    <property type="term" value="P:polysaccharide catabolic process"/>
    <property type="evidence" value="ECO:0007669"/>
    <property type="project" value="InterPro"/>
</dbReference>
<dbReference type="EMBL" id="JABAIK010000005">
    <property type="protein sequence ID" value="NLS12520.1"/>
    <property type="molecule type" value="Genomic_DNA"/>
</dbReference>
<dbReference type="InterPro" id="IPR001547">
    <property type="entry name" value="Glyco_hydro_5"/>
</dbReference>
<proteinExistence type="inferred from homology"/>
<dbReference type="AlphaFoldDB" id="A0A7X8YGG3"/>
<feature type="signal peptide" evidence="4">
    <location>
        <begin position="1"/>
        <end position="21"/>
    </location>
</feature>
<dbReference type="Proteomes" id="UP000535589">
    <property type="component" value="Unassembled WGS sequence"/>
</dbReference>
<dbReference type="InterPro" id="IPR017853">
    <property type="entry name" value="GH"/>
</dbReference>
<dbReference type="PROSITE" id="PS51257">
    <property type="entry name" value="PROKAR_LIPOPROTEIN"/>
    <property type="match status" value="1"/>
</dbReference>
<evidence type="ECO:0000256" key="4">
    <source>
        <dbReference type="SAM" id="SignalP"/>
    </source>
</evidence>
<dbReference type="RefSeq" id="WP_168835620.1">
    <property type="nucleotide sequence ID" value="NZ_JABAIK010000005.1"/>
</dbReference>
<keyword evidence="2 3" id="KW-0326">Glycosidase</keyword>
<dbReference type="GO" id="GO:0004553">
    <property type="term" value="F:hydrolase activity, hydrolyzing O-glycosyl compounds"/>
    <property type="evidence" value="ECO:0007669"/>
    <property type="project" value="InterPro"/>
</dbReference>
<protein>
    <submittedName>
        <fullName evidence="6">Glycoside hydrolase family 5 protein</fullName>
    </submittedName>
</protein>
<dbReference type="Gene3D" id="3.20.20.80">
    <property type="entry name" value="Glycosidases"/>
    <property type="match status" value="1"/>
</dbReference>
<dbReference type="Pfam" id="PF00150">
    <property type="entry name" value="Cellulase"/>
    <property type="match status" value="1"/>
</dbReference>
<evidence type="ECO:0000259" key="5">
    <source>
        <dbReference type="Pfam" id="PF00150"/>
    </source>
</evidence>
<dbReference type="PANTHER" id="PTHR37398:SF3">
    <property type="entry name" value="GLYCOSIDE HYDROLASE FAMILY 5 DOMAIN-CONTAINING PROTEIN"/>
    <property type="match status" value="1"/>
</dbReference>
<comment type="similarity">
    <text evidence="3">Belongs to the glycosyl hydrolase 5 (cellulase A) family.</text>
</comment>
<dbReference type="PANTHER" id="PTHR37398">
    <property type="entry name" value="ENDO-BETA-1,4-MANNANASE"/>
    <property type="match status" value="1"/>
</dbReference>
<feature type="domain" description="Glycoside hydrolase family 5" evidence="5">
    <location>
        <begin position="77"/>
        <end position="392"/>
    </location>
</feature>
<keyword evidence="4" id="KW-0732">Signal</keyword>
<evidence type="ECO:0000256" key="1">
    <source>
        <dbReference type="ARBA" id="ARBA00022801"/>
    </source>
</evidence>
<organism evidence="6 7">
    <name type="scientific">Vibrio agarilyticus</name>
    <dbReference type="NCBI Taxonomy" id="2726741"/>
    <lineage>
        <taxon>Bacteria</taxon>
        <taxon>Pseudomonadati</taxon>
        <taxon>Pseudomonadota</taxon>
        <taxon>Gammaproteobacteria</taxon>
        <taxon>Vibrionales</taxon>
        <taxon>Vibrionaceae</taxon>
        <taxon>Vibrio</taxon>
    </lineage>
</organism>
<name>A0A7X8YGG3_9VIBR</name>